<feature type="compositionally biased region" description="Basic and acidic residues" evidence="4">
    <location>
        <begin position="142"/>
        <end position="152"/>
    </location>
</feature>
<evidence type="ECO:0000256" key="2">
    <source>
        <dbReference type="ARBA" id="ARBA00022840"/>
    </source>
</evidence>
<evidence type="ECO:0000259" key="5">
    <source>
        <dbReference type="PROSITE" id="PS50011"/>
    </source>
</evidence>
<dbReference type="Gene3D" id="3.40.50.300">
    <property type="entry name" value="P-loop containing nucleotide triphosphate hydrolases"/>
    <property type="match status" value="1"/>
</dbReference>
<dbReference type="PROSITE" id="PS50011">
    <property type="entry name" value="PROTEIN_KINASE_DOM"/>
    <property type="match status" value="1"/>
</dbReference>
<dbReference type="PROSITE" id="PS00108">
    <property type="entry name" value="PROTEIN_KINASE_ST"/>
    <property type="match status" value="1"/>
</dbReference>
<evidence type="ECO:0000313" key="7">
    <source>
        <dbReference type="Proteomes" id="UP001594351"/>
    </source>
</evidence>
<dbReference type="InterPro" id="IPR000719">
    <property type="entry name" value="Prot_kinase_dom"/>
</dbReference>
<dbReference type="SUPFAM" id="SSF56112">
    <property type="entry name" value="Protein kinase-like (PK-like)"/>
    <property type="match status" value="1"/>
</dbReference>
<reference evidence="6 7" key="1">
    <citation type="submission" date="2024-09" db="EMBL/GenBank/DDBJ databases">
        <title>Laminarin stimulates single cell rates of sulfate reduction while oxygen inhibits transcriptomic activity in coastal marine sediment.</title>
        <authorList>
            <person name="Lindsay M."/>
            <person name="Orcutt B."/>
            <person name="Emerson D."/>
            <person name="Stepanauskas R."/>
            <person name="D'Angelo T."/>
        </authorList>
    </citation>
    <scope>NUCLEOTIDE SEQUENCE [LARGE SCALE GENOMIC DNA]</scope>
    <source>
        <strain evidence="6">SAG AM-311-K15</strain>
    </source>
</reference>
<keyword evidence="7" id="KW-1185">Reference proteome</keyword>
<proteinExistence type="predicted"/>
<dbReference type="InterPro" id="IPR017441">
    <property type="entry name" value="Protein_kinase_ATP_BS"/>
</dbReference>
<name>A0ABV6Z4J8_UNCC1</name>
<keyword evidence="2 3" id="KW-0067">ATP-binding</keyword>
<dbReference type="CDD" id="cd14014">
    <property type="entry name" value="STKc_PknB_like"/>
    <property type="match status" value="1"/>
</dbReference>
<dbReference type="InterPro" id="IPR041664">
    <property type="entry name" value="AAA_16"/>
</dbReference>
<dbReference type="EMBL" id="JBHPBY010000484">
    <property type="protein sequence ID" value="MFC1853369.1"/>
    <property type="molecule type" value="Genomic_DNA"/>
</dbReference>
<feature type="non-terminal residue" evidence="6">
    <location>
        <position position="738"/>
    </location>
</feature>
<organism evidence="6 7">
    <name type="scientific">candidate division CSSED10-310 bacterium</name>
    <dbReference type="NCBI Taxonomy" id="2855610"/>
    <lineage>
        <taxon>Bacteria</taxon>
        <taxon>Bacteria division CSSED10-310</taxon>
    </lineage>
</organism>
<accession>A0ABV6Z4J8</accession>
<feature type="domain" description="Protein kinase" evidence="5">
    <location>
        <begin position="11"/>
        <end position="354"/>
    </location>
</feature>
<evidence type="ECO:0000256" key="1">
    <source>
        <dbReference type="ARBA" id="ARBA00022741"/>
    </source>
</evidence>
<feature type="region of interest" description="Disordered" evidence="4">
    <location>
        <begin position="137"/>
        <end position="173"/>
    </location>
</feature>
<dbReference type="InterPro" id="IPR045269">
    <property type="entry name" value="Atg1-like"/>
</dbReference>
<comment type="caution">
    <text evidence="6">The sequence shown here is derived from an EMBL/GenBank/DDBJ whole genome shotgun (WGS) entry which is preliminary data.</text>
</comment>
<dbReference type="InterPro" id="IPR008271">
    <property type="entry name" value="Ser/Thr_kinase_AS"/>
</dbReference>
<protein>
    <submittedName>
        <fullName evidence="6">AAA family ATPase</fullName>
    </submittedName>
</protein>
<feature type="binding site" evidence="3">
    <location>
        <position position="40"/>
    </location>
    <ligand>
        <name>ATP</name>
        <dbReference type="ChEBI" id="CHEBI:30616"/>
    </ligand>
</feature>
<dbReference type="SMART" id="SM00220">
    <property type="entry name" value="S_TKc"/>
    <property type="match status" value="1"/>
</dbReference>
<dbReference type="Gene3D" id="1.10.510.10">
    <property type="entry name" value="Transferase(Phosphotransferase) domain 1"/>
    <property type="match status" value="2"/>
</dbReference>
<dbReference type="InterPro" id="IPR011009">
    <property type="entry name" value="Kinase-like_dom_sf"/>
</dbReference>
<dbReference type="SUPFAM" id="SSF52540">
    <property type="entry name" value="P-loop containing nucleoside triphosphate hydrolases"/>
    <property type="match status" value="1"/>
</dbReference>
<evidence type="ECO:0000256" key="3">
    <source>
        <dbReference type="PROSITE-ProRule" id="PRU10141"/>
    </source>
</evidence>
<evidence type="ECO:0000313" key="6">
    <source>
        <dbReference type="EMBL" id="MFC1853369.1"/>
    </source>
</evidence>
<gene>
    <name evidence="6" type="ORF">ACFL27_24495</name>
</gene>
<dbReference type="Pfam" id="PF13191">
    <property type="entry name" value="AAA_16"/>
    <property type="match status" value="1"/>
</dbReference>
<dbReference type="Proteomes" id="UP001594351">
    <property type="component" value="Unassembled WGS sequence"/>
</dbReference>
<dbReference type="Pfam" id="PF00069">
    <property type="entry name" value="Pkinase"/>
    <property type="match status" value="2"/>
</dbReference>
<dbReference type="InterPro" id="IPR027417">
    <property type="entry name" value="P-loop_NTPase"/>
</dbReference>
<dbReference type="PANTHER" id="PTHR24348">
    <property type="entry name" value="SERINE/THREONINE-PROTEIN KINASE UNC-51-RELATED"/>
    <property type="match status" value="1"/>
</dbReference>
<sequence length="738" mass="82754">MSITPDIIGSYQIIKPLGEGGMGVVYEARHLDTGMSVALKTVRILQLAMLQSIRREIRGLAHIRHPGIVQIFDEGVHNGIPWYTMELIKGETLDVYCAKLSAGSEPSPIKTLPGTAEFPDTETADFEIQTPVSETSFVKTAAEPRDKSDAIRSDFQQSTPHHNDQRGPYRSFQRPLSPEFRREVLALIHRLCITLSYLHGEGFVHRDLKPENIFVRPGGLPVLVDFGLMLRFTDQVSREKLVVERGSAGTMLYMSPEQIRGEIIDARTDLYALGCIIYKLLTGRTPFVGDSVSQIIYAHLYGEVYPPSQLSTGISDDLDNLICRLLEKEPCERLGHADDVAYIVQKLGIEDELIKVWPKPRAYLYKPGLAGREEQLKILRALMSRLEDAGGGLFFLGGESGIGKTRLVMEFGKQVFSQNVWVLTGECQEEGSRPLDAFLKPLQMIVDRCHVHGIDEIKQIFGPRGKILALYEQSITSLPGLDAYPEPVELPAAAARLRLFSYLAETLQAVAHKNTLLLILDDLHWADDLTLEFLEFLKRSSLLSHTPLQIVGTYRSEEVSKELQQLIDSPHTENITLQRLETKAVTAVVEMMLSLAPAPKLFCEFLAHHSEGNPFFISEYLRIAVQEGLLARNEQGQWQLVKDDKHLTSMDDFGSLPIPKSLLELVSRRLRSLSENASMCVKGAAVIGHEINMELLTHLIALTEEELLDATQELLYHHVLEKIGADTFRFAHSKIREV</sequence>
<dbReference type="PROSITE" id="PS00107">
    <property type="entry name" value="PROTEIN_KINASE_ATP"/>
    <property type="match status" value="1"/>
</dbReference>
<evidence type="ECO:0000256" key="4">
    <source>
        <dbReference type="SAM" id="MobiDB-lite"/>
    </source>
</evidence>
<keyword evidence="1 3" id="KW-0547">Nucleotide-binding</keyword>